<feature type="modified residue" description="N6-(pyridoxal phosphate)lysine" evidence="9 10">
    <location>
        <position position="225"/>
    </location>
</feature>
<sequence>MVSEEVKRIRKEVKKHHKLMKESIPLIASENLLSPLAKEMLISDFSHRYAEGEPGKRYYQGCRYIDEVEVEATNLAKEMFNADFADVRPISGVLANLSAFFGLFESGDKLMSLSVPDGGHISHRKHSAAGLREFDINKIPFDKEKLNIKVEKTLEKIKKIEPDLILLGGSVFLFPHPIEKIKGTAEDVGAKIIYDGAHVLGLIAGGKFQDPLREGADLVTGSTHKTFPGPQGGLIYGSSKYEEKIKETIFPGLVSNHHLHHVAALGVTLGEMKYFAEDYATQIIDNAKALAENLYNKGLDVMGKQNGFTSSHQVLVDVSRFDSGRKVANKLEEANIIVNRNLIPSDKVGETESGIRLGVQELTRLGMEEEEMKMLSKWIADLVMEKTEQDKIKEKVIELKESFNDLHYCYEGKRANPYKYIDLVNK</sequence>
<dbReference type="InterPro" id="IPR001085">
    <property type="entry name" value="Ser_HO-MeTrfase"/>
</dbReference>
<dbReference type="EC" id="2.1.2.-" evidence="9"/>
<feature type="site" description="Plays an important role in substrate specificity" evidence="9">
    <location>
        <position position="224"/>
    </location>
</feature>
<comment type="pathway">
    <text evidence="9">Amino-acid biosynthesis; glycine biosynthesis; glycine from L-serine: step 1/1.</text>
</comment>
<dbReference type="InterPro" id="IPR015424">
    <property type="entry name" value="PyrdxlP-dep_Trfase"/>
</dbReference>
<evidence type="ECO:0000256" key="9">
    <source>
        <dbReference type="HAMAP-Rule" id="MF_00051"/>
    </source>
</evidence>
<gene>
    <name evidence="9" type="primary">glyA</name>
    <name evidence="12" type="ORF">BTN85_0443</name>
</gene>
<evidence type="ECO:0000256" key="6">
    <source>
        <dbReference type="ARBA" id="ARBA00022605"/>
    </source>
</evidence>
<comment type="subcellular location">
    <subcellularLocation>
        <location evidence="9">Cytoplasm</location>
    </subcellularLocation>
</comment>
<dbReference type="PANTHER" id="PTHR11680:SF35">
    <property type="entry name" value="SERINE HYDROXYMETHYLTRANSFERASE 1"/>
    <property type="match status" value="1"/>
</dbReference>
<dbReference type="InterPro" id="IPR019798">
    <property type="entry name" value="Ser_HO-MeTrfase_PLP_BS"/>
</dbReference>
<evidence type="ECO:0000256" key="5">
    <source>
        <dbReference type="ARBA" id="ARBA00022563"/>
    </source>
</evidence>
<dbReference type="Gene3D" id="3.90.1150.10">
    <property type="entry name" value="Aspartate Aminotransferase, domain 1"/>
    <property type="match status" value="1"/>
</dbReference>
<dbReference type="NCBIfam" id="NF000586">
    <property type="entry name" value="PRK00011.1"/>
    <property type="match status" value="1"/>
</dbReference>
<evidence type="ECO:0000256" key="8">
    <source>
        <dbReference type="ARBA" id="ARBA00022898"/>
    </source>
</evidence>
<dbReference type="GO" id="GO:0008168">
    <property type="term" value="F:methyltransferase activity"/>
    <property type="evidence" value="ECO:0007669"/>
    <property type="project" value="UniProtKB-KW"/>
</dbReference>
<dbReference type="UniPathway" id="UPA00288">
    <property type="reaction ID" value="UER01023"/>
</dbReference>
<proteinExistence type="inferred from homology"/>
<keyword evidence="6 9" id="KW-0028">Amino-acid biosynthesis</keyword>
<keyword evidence="8 9" id="KW-0663">Pyridoxal phosphate</keyword>
<dbReference type="FunFam" id="3.40.640.10:FF:000101">
    <property type="entry name" value="Serine hydroxymethyltransferase"/>
    <property type="match status" value="1"/>
</dbReference>
<dbReference type="AlphaFoldDB" id="A0A1Q6DUD6"/>
<keyword evidence="5 9" id="KW-0554">One-carbon metabolism</keyword>
<evidence type="ECO:0000313" key="12">
    <source>
        <dbReference type="EMBL" id="OKY77965.1"/>
    </source>
</evidence>
<dbReference type="GO" id="GO:0019264">
    <property type="term" value="P:glycine biosynthetic process from serine"/>
    <property type="evidence" value="ECO:0007669"/>
    <property type="project" value="UniProtKB-UniRule"/>
</dbReference>
<comment type="subunit">
    <text evidence="3 9">Homodimer.</text>
</comment>
<dbReference type="CDD" id="cd00378">
    <property type="entry name" value="SHMT"/>
    <property type="match status" value="1"/>
</dbReference>
<feature type="domain" description="Serine hydroxymethyltransferase-like" evidence="11">
    <location>
        <begin position="7"/>
        <end position="379"/>
    </location>
</feature>
<evidence type="ECO:0000256" key="4">
    <source>
        <dbReference type="ARBA" id="ARBA00022490"/>
    </source>
</evidence>
<dbReference type="GO" id="GO:0005737">
    <property type="term" value="C:cytoplasm"/>
    <property type="evidence" value="ECO:0007669"/>
    <property type="project" value="UniProtKB-SubCell"/>
</dbReference>
<evidence type="ECO:0000256" key="7">
    <source>
        <dbReference type="ARBA" id="ARBA00022679"/>
    </source>
</evidence>
<evidence type="ECO:0000259" key="11">
    <source>
        <dbReference type="Pfam" id="PF00464"/>
    </source>
</evidence>
<dbReference type="FunCoup" id="A0A1Q6DUD6">
    <property type="interactions" value="267"/>
</dbReference>
<dbReference type="InterPro" id="IPR015422">
    <property type="entry name" value="PyrdxlP-dep_Trfase_small"/>
</dbReference>
<evidence type="ECO:0000256" key="2">
    <source>
        <dbReference type="ARBA" id="ARBA00006376"/>
    </source>
</evidence>
<keyword evidence="13" id="KW-1185">Reference proteome</keyword>
<dbReference type="Gene3D" id="3.40.640.10">
    <property type="entry name" value="Type I PLP-dependent aspartate aminotransferase-like (Major domain)"/>
    <property type="match status" value="1"/>
</dbReference>
<accession>A0A1Q6DUD6</accession>
<dbReference type="STRING" id="1903181.BTN85_0443"/>
<dbReference type="InterPro" id="IPR039429">
    <property type="entry name" value="SHMT-like_dom"/>
</dbReference>
<evidence type="ECO:0000256" key="1">
    <source>
        <dbReference type="ARBA" id="ARBA00001933"/>
    </source>
</evidence>
<comment type="function">
    <text evidence="9">Catalyzes the reversible interconversion of serine and glycine with a modified folate serving as the one-carbon carrier. Also exhibits a pteridine-independent aldolase activity toward beta-hydroxyamino acids, producing glycine and aldehydes, via a retro-aldol mechanism.</text>
</comment>
<comment type="similarity">
    <text evidence="2 9">Belongs to the SHMT family.</text>
</comment>
<protein>
    <recommendedName>
        <fullName evidence="9">Serine hydroxymethyltransferase</fullName>
        <shortName evidence="9">SHMT</shortName>
        <shortName evidence="9">Serine methylase</shortName>
        <ecNumber evidence="9">2.1.2.-</ecNumber>
    </recommendedName>
</protein>
<keyword evidence="4 9" id="KW-0963">Cytoplasm</keyword>
<dbReference type="GO" id="GO:0030170">
    <property type="term" value="F:pyridoxal phosphate binding"/>
    <property type="evidence" value="ECO:0007669"/>
    <property type="project" value="UniProtKB-UniRule"/>
</dbReference>
<reference evidence="12" key="1">
    <citation type="submission" date="2016-12" db="EMBL/GenBank/DDBJ databases">
        <title>Discovery of methanogenic haloarchaea.</title>
        <authorList>
            <person name="Sorokin D.Y."/>
            <person name="Makarova K.S."/>
            <person name="Abbas B."/>
            <person name="Ferrer M."/>
            <person name="Golyshin P.N."/>
        </authorList>
    </citation>
    <scope>NUCLEOTIDE SEQUENCE [LARGE SCALE GENOMIC DNA]</scope>
    <source>
        <strain evidence="12">HMET1</strain>
    </source>
</reference>
<dbReference type="InParanoid" id="A0A1Q6DUD6"/>
<evidence type="ECO:0000256" key="10">
    <source>
        <dbReference type="PIRSR" id="PIRSR000412-50"/>
    </source>
</evidence>
<dbReference type="PROSITE" id="PS00096">
    <property type="entry name" value="SHMT"/>
    <property type="match status" value="1"/>
</dbReference>
<dbReference type="InterPro" id="IPR049943">
    <property type="entry name" value="Ser_HO-MeTrfase-like"/>
</dbReference>
<dbReference type="EMBL" id="MSDW01000001">
    <property type="protein sequence ID" value="OKY77965.1"/>
    <property type="molecule type" value="Genomic_DNA"/>
</dbReference>
<keyword evidence="7 9" id="KW-0808">Transferase</keyword>
<dbReference type="GO" id="GO:0004372">
    <property type="term" value="F:glycine hydroxymethyltransferase activity"/>
    <property type="evidence" value="ECO:0007669"/>
    <property type="project" value="UniProtKB-UniRule"/>
</dbReference>
<comment type="cofactor">
    <cofactor evidence="1 9 10">
        <name>pyridoxal 5'-phosphate</name>
        <dbReference type="ChEBI" id="CHEBI:597326"/>
    </cofactor>
</comment>
<organism evidence="12 13">
    <name type="scientific">Methanohalarchaeum thermophilum</name>
    <dbReference type="NCBI Taxonomy" id="1903181"/>
    <lineage>
        <taxon>Archaea</taxon>
        <taxon>Methanobacteriati</taxon>
        <taxon>Methanobacteriota</taxon>
        <taxon>Methanonatronarchaeia</taxon>
        <taxon>Methanonatronarchaeales</taxon>
        <taxon>Methanonatronarchaeaceae</taxon>
        <taxon>Candidatus Methanohalarchaeum</taxon>
    </lineage>
</organism>
<dbReference type="Pfam" id="PF00464">
    <property type="entry name" value="SHMT"/>
    <property type="match status" value="1"/>
</dbReference>
<dbReference type="InterPro" id="IPR015421">
    <property type="entry name" value="PyrdxlP-dep_Trfase_major"/>
</dbReference>
<dbReference type="PIRSF" id="PIRSF000412">
    <property type="entry name" value="SHMT"/>
    <property type="match status" value="1"/>
</dbReference>
<dbReference type="GO" id="GO:0032259">
    <property type="term" value="P:methylation"/>
    <property type="evidence" value="ECO:0007669"/>
    <property type="project" value="UniProtKB-KW"/>
</dbReference>
<dbReference type="Proteomes" id="UP000185744">
    <property type="component" value="Unassembled WGS sequence"/>
</dbReference>
<feature type="binding site" evidence="9">
    <location>
        <begin position="119"/>
        <end position="121"/>
    </location>
    <ligand>
        <name>(6S)-5,6,7,8-tetrahydrofolate</name>
        <dbReference type="ChEBI" id="CHEBI:57453"/>
    </ligand>
</feature>
<dbReference type="SUPFAM" id="SSF53383">
    <property type="entry name" value="PLP-dependent transferases"/>
    <property type="match status" value="1"/>
</dbReference>
<dbReference type="GO" id="GO:0035999">
    <property type="term" value="P:tetrahydrofolate interconversion"/>
    <property type="evidence" value="ECO:0007669"/>
    <property type="project" value="InterPro"/>
</dbReference>
<dbReference type="PANTHER" id="PTHR11680">
    <property type="entry name" value="SERINE HYDROXYMETHYLTRANSFERASE"/>
    <property type="match status" value="1"/>
</dbReference>
<name>A0A1Q6DUD6_METT1</name>
<comment type="caution">
    <text evidence="12">The sequence shown here is derived from an EMBL/GenBank/DDBJ whole genome shotgun (WGS) entry which is preliminary data.</text>
</comment>
<evidence type="ECO:0000256" key="3">
    <source>
        <dbReference type="ARBA" id="ARBA00011738"/>
    </source>
</evidence>
<evidence type="ECO:0000313" key="13">
    <source>
        <dbReference type="Proteomes" id="UP000185744"/>
    </source>
</evidence>
<dbReference type="HAMAP" id="MF_00051">
    <property type="entry name" value="SHMT"/>
    <property type="match status" value="1"/>
</dbReference>
<comment type="caution">
    <text evidence="9">Lacks conserved residue(s) required for the propagation of feature annotation.</text>
</comment>